<sequence length="63" mass="7104">MSYPTTSTNQKGKGRKKEKLLTRDKSPKKESAPFKGHRADVCKVKDHESNTHKSRSDTFVLSA</sequence>
<dbReference type="AlphaFoldDB" id="A0A371EW56"/>
<gene>
    <name evidence="2" type="ORF">CR513_50552</name>
</gene>
<dbReference type="Proteomes" id="UP000257109">
    <property type="component" value="Unassembled WGS sequence"/>
</dbReference>
<organism evidence="2 3">
    <name type="scientific">Mucuna pruriens</name>
    <name type="common">Velvet bean</name>
    <name type="synonym">Dolichos pruriens</name>
    <dbReference type="NCBI Taxonomy" id="157652"/>
    <lineage>
        <taxon>Eukaryota</taxon>
        <taxon>Viridiplantae</taxon>
        <taxon>Streptophyta</taxon>
        <taxon>Embryophyta</taxon>
        <taxon>Tracheophyta</taxon>
        <taxon>Spermatophyta</taxon>
        <taxon>Magnoliopsida</taxon>
        <taxon>eudicotyledons</taxon>
        <taxon>Gunneridae</taxon>
        <taxon>Pentapetalae</taxon>
        <taxon>rosids</taxon>
        <taxon>fabids</taxon>
        <taxon>Fabales</taxon>
        <taxon>Fabaceae</taxon>
        <taxon>Papilionoideae</taxon>
        <taxon>50 kb inversion clade</taxon>
        <taxon>NPAAA clade</taxon>
        <taxon>indigoferoid/millettioid clade</taxon>
        <taxon>Phaseoleae</taxon>
        <taxon>Mucuna</taxon>
    </lineage>
</organism>
<evidence type="ECO:0000256" key="1">
    <source>
        <dbReference type="SAM" id="MobiDB-lite"/>
    </source>
</evidence>
<keyword evidence="3" id="KW-1185">Reference proteome</keyword>
<accession>A0A371EW56</accession>
<proteinExistence type="predicted"/>
<feature type="region of interest" description="Disordered" evidence="1">
    <location>
        <begin position="1"/>
        <end position="63"/>
    </location>
</feature>
<dbReference type="EMBL" id="QJKJ01011788">
    <property type="protein sequence ID" value="RDX70234.1"/>
    <property type="molecule type" value="Genomic_DNA"/>
</dbReference>
<evidence type="ECO:0000313" key="2">
    <source>
        <dbReference type="EMBL" id="RDX70234.1"/>
    </source>
</evidence>
<feature type="non-terminal residue" evidence="2">
    <location>
        <position position="1"/>
    </location>
</feature>
<name>A0A371EW56_MUCPR</name>
<comment type="caution">
    <text evidence="2">The sequence shown here is derived from an EMBL/GenBank/DDBJ whole genome shotgun (WGS) entry which is preliminary data.</text>
</comment>
<reference evidence="2" key="1">
    <citation type="submission" date="2018-05" db="EMBL/GenBank/DDBJ databases">
        <title>Draft genome of Mucuna pruriens seed.</title>
        <authorList>
            <person name="Nnadi N.E."/>
            <person name="Vos R."/>
            <person name="Hasami M.H."/>
            <person name="Devisetty U.K."/>
            <person name="Aguiy J.C."/>
        </authorList>
    </citation>
    <scope>NUCLEOTIDE SEQUENCE [LARGE SCALE GENOMIC DNA]</scope>
    <source>
        <strain evidence="2">JCA_2017</strain>
    </source>
</reference>
<feature type="compositionally biased region" description="Polar residues" evidence="1">
    <location>
        <begin position="1"/>
        <end position="11"/>
    </location>
</feature>
<protein>
    <submittedName>
        <fullName evidence="2">Uncharacterized protein</fullName>
    </submittedName>
</protein>
<feature type="compositionally biased region" description="Basic and acidic residues" evidence="1">
    <location>
        <begin position="19"/>
        <end position="56"/>
    </location>
</feature>
<evidence type="ECO:0000313" key="3">
    <source>
        <dbReference type="Proteomes" id="UP000257109"/>
    </source>
</evidence>